<dbReference type="Proteomes" id="UP000648187">
    <property type="component" value="Unassembled WGS sequence"/>
</dbReference>
<comment type="function">
    <text evidence="1 9">Component of the MICOS complex, a large protein complex of the mitochondrial inner membrane that plays crucial roles in the maintenance of crista junctions, inner membrane architecture, and formation of contact sites to the outer membrane.</text>
</comment>
<dbReference type="AlphaFoldDB" id="A0A835G4K6"/>
<keyword evidence="7 9" id="KW-0496">Mitochondrion</keyword>
<feature type="transmembrane region" description="Helical" evidence="9">
    <location>
        <begin position="47"/>
        <end position="64"/>
    </location>
</feature>
<proteinExistence type="inferred from homology"/>
<keyword evidence="11" id="KW-1185">Reference proteome</keyword>
<evidence type="ECO:0000256" key="7">
    <source>
        <dbReference type="ARBA" id="ARBA00023128"/>
    </source>
</evidence>
<evidence type="ECO:0000256" key="5">
    <source>
        <dbReference type="ARBA" id="ARBA00022792"/>
    </source>
</evidence>
<protein>
    <recommendedName>
        <fullName evidence="9">MICOS complex subunit MIC10</fullName>
    </recommendedName>
</protein>
<accession>A0A835G4K6</accession>
<evidence type="ECO:0000313" key="10">
    <source>
        <dbReference type="EMBL" id="KAF9408486.1"/>
    </source>
</evidence>
<keyword evidence="8 9" id="KW-0472">Membrane</keyword>
<keyword evidence="6 9" id="KW-1133">Transmembrane helix</keyword>
<keyword evidence="5 9" id="KW-0999">Mitochondrion inner membrane</keyword>
<sequence>MVKEKDPEDIYRKNLDMCITDGIVKGGGGLLLGTLASVLIFKRRWPITTGLGIGMGISFANCHLKMKNSKAINKIKANLVNRKPLALYHETRTS</sequence>
<dbReference type="GO" id="GO:0061617">
    <property type="term" value="C:MICOS complex"/>
    <property type="evidence" value="ECO:0007669"/>
    <property type="project" value="UniProtKB-UniRule"/>
</dbReference>
<comment type="caution">
    <text evidence="9">Lacks conserved residue(s) required for the propagation of feature annotation.</text>
</comment>
<evidence type="ECO:0000256" key="6">
    <source>
        <dbReference type="ARBA" id="ARBA00022989"/>
    </source>
</evidence>
<evidence type="ECO:0000256" key="1">
    <source>
        <dbReference type="ARBA" id="ARBA00002689"/>
    </source>
</evidence>
<comment type="caution">
    <text evidence="10">The sequence shown here is derived from an EMBL/GenBank/DDBJ whole genome shotgun (WGS) entry which is preliminary data.</text>
</comment>
<comment type="subunit">
    <text evidence="9">Component of the mitochondrial contact site and cristae organizing system (MICOS) complex.</text>
</comment>
<reference evidence="10" key="1">
    <citation type="submission" date="2020-08" db="EMBL/GenBank/DDBJ databases">
        <title>Spodoptera exigua strain:BAW_Kor-Di-RS1 Genome sequencing and assembly.</title>
        <authorList>
            <person name="Kim J."/>
            <person name="Nam H.Y."/>
            <person name="Kwon M."/>
            <person name="Choi J.H."/>
            <person name="Cho S.R."/>
            <person name="Kim G.-H."/>
        </authorList>
    </citation>
    <scope>NUCLEOTIDE SEQUENCE</scope>
    <source>
        <strain evidence="10">BAW_Kor-Di-RS1</strain>
        <tissue evidence="10">Whole-body</tissue>
    </source>
</reference>
<dbReference type="PANTHER" id="PTHR21304">
    <property type="entry name" value="MICOS COMPLEX SUBUNIT MIC10"/>
    <property type="match status" value="1"/>
</dbReference>
<evidence type="ECO:0000256" key="3">
    <source>
        <dbReference type="ARBA" id="ARBA00006792"/>
    </source>
</evidence>
<dbReference type="PANTHER" id="PTHR21304:SF0">
    <property type="entry name" value="MICOS COMPLEX SUBUNIT MIC10"/>
    <property type="match status" value="1"/>
</dbReference>
<evidence type="ECO:0000256" key="2">
    <source>
        <dbReference type="ARBA" id="ARBA00004434"/>
    </source>
</evidence>
<evidence type="ECO:0000256" key="8">
    <source>
        <dbReference type="ARBA" id="ARBA00023136"/>
    </source>
</evidence>
<keyword evidence="4 9" id="KW-0812">Transmembrane</keyword>
<dbReference type="Pfam" id="PF04418">
    <property type="entry name" value="DUF543"/>
    <property type="match status" value="1"/>
</dbReference>
<comment type="similarity">
    <text evidence="3 9">Belongs to the MICOS complex subunit Mic10 family.</text>
</comment>
<feature type="transmembrane region" description="Helical" evidence="9">
    <location>
        <begin position="22"/>
        <end position="41"/>
    </location>
</feature>
<name>A0A835G4K6_SPOEX</name>
<evidence type="ECO:0000256" key="9">
    <source>
        <dbReference type="RuleBase" id="RU363011"/>
    </source>
</evidence>
<dbReference type="EMBL" id="JACKWZ010000379">
    <property type="protein sequence ID" value="KAF9408486.1"/>
    <property type="molecule type" value="Genomic_DNA"/>
</dbReference>
<gene>
    <name evidence="10" type="ORF">HW555_011843</name>
</gene>
<evidence type="ECO:0000313" key="11">
    <source>
        <dbReference type="Proteomes" id="UP000648187"/>
    </source>
</evidence>
<organism evidence="10 11">
    <name type="scientific">Spodoptera exigua</name>
    <name type="common">Beet armyworm</name>
    <name type="synonym">Noctua fulgens</name>
    <dbReference type="NCBI Taxonomy" id="7107"/>
    <lineage>
        <taxon>Eukaryota</taxon>
        <taxon>Metazoa</taxon>
        <taxon>Ecdysozoa</taxon>
        <taxon>Arthropoda</taxon>
        <taxon>Hexapoda</taxon>
        <taxon>Insecta</taxon>
        <taxon>Pterygota</taxon>
        <taxon>Neoptera</taxon>
        <taxon>Endopterygota</taxon>
        <taxon>Lepidoptera</taxon>
        <taxon>Glossata</taxon>
        <taxon>Ditrysia</taxon>
        <taxon>Noctuoidea</taxon>
        <taxon>Noctuidae</taxon>
        <taxon>Amphipyrinae</taxon>
        <taxon>Spodoptera</taxon>
    </lineage>
</organism>
<evidence type="ECO:0000256" key="4">
    <source>
        <dbReference type="ARBA" id="ARBA00022692"/>
    </source>
</evidence>
<comment type="subcellular location">
    <subcellularLocation>
        <location evidence="2 9">Mitochondrion inner membrane</location>
        <topology evidence="2 9">Single-pass membrane protein</topology>
    </subcellularLocation>
</comment>
<dbReference type="InterPro" id="IPR007512">
    <property type="entry name" value="Mic10"/>
</dbReference>